<dbReference type="RefSeq" id="WP_045672608.1">
    <property type="nucleotide sequence ID" value="NZ_CP011058.1"/>
</dbReference>
<organism evidence="1 2">
    <name type="scientific">Paenibacillus beijingensis</name>
    <dbReference type="NCBI Taxonomy" id="1126833"/>
    <lineage>
        <taxon>Bacteria</taxon>
        <taxon>Bacillati</taxon>
        <taxon>Bacillota</taxon>
        <taxon>Bacilli</taxon>
        <taxon>Bacillales</taxon>
        <taxon>Paenibacillaceae</taxon>
        <taxon>Paenibacillus</taxon>
    </lineage>
</organism>
<protein>
    <recommendedName>
        <fullName evidence="3">Nucleotidyltransferase family protein</fullName>
    </recommendedName>
</protein>
<sequence>MDVRQQISEALAAAAAAGRAWGAQWVVGGSSGLLLRGLKLPAAPRDLDLYADEEDARALHRGLERYAVDVPAWSETDMYRSLLSHYVIHGVEVELVGGFIVTAKGCRYRAEVREVLRPYGENVRLLGRDVTIAPLAHEFWFNLLRAREDRCTLIGPALGREAESGRVLAEIERRNRFSPEAVAEARKWLEGMKAGAGN</sequence>
<name>A0A0D5NQK2_9BACL</name>
<keyword evidence="2" id="KW-1185">Reference proteome</keyword>
<evidence type="ECO:0000313" key="1">
    <source>
        <dbReference type="EMBL" id="AJY77183.1"/>
    </source>
</evidence>
<dbReference type="PATRIC" id="fig|1126833.4.peg.5454"/>
<reference evidence="2" key="2">
    <citation type="submission" date="2015-03" db="EMBL/GenBank/DDBJ databases">
        <title>Genome sequence of Paenibacillus beijingensis strain DSM 24997T.</title>
        <authorList>
            <person name="Kwak Y."/>
            <person name="Shin J.-H."/>
        </authorList>
    </citation>
    <scope>NUCLEOTIDE SEQUENCE [LARGE SCALE GENOMIC DNA]</scope>
    <source>
        <strain evidence="2">DSM 24997</strain>
    </source>
</reference>
<dbReference type="InterPro" id="IPR043519">
    <property type="entry name" value="NT_sf"/>
</dbReference>
<dbReference type="Proteomes" id="UP000032633">
    <property type="component" value="Chromosome"/>
</dbReference>
<proteinExistence type="predicted"/>
<dbReference type="EMBL" id="CP011058">
    <property type="protein sequence ID" value="AJY77183.1"/>
    <property type="molecule type" value="Genomic_DNA"/>
</dbReference>
<dbReference type="Gene3D" id="3.30.460.40">
    <property type="match status" value="1"/>
</dbReference>
<dbReference type="KEGG" id="pbj:VN24_24805"/>
<dbReference type="AlphaFoldDB" id="A0A0D5NQK2"/>
<dbReference type="HOGENOM" id="CLU_116697_0_0_9"/>
<evidence type="ECO:0000313" key="2">
    <source>
        <dbReference type="Proteomes" id="UP000032633"/>
    </source>
</evidence>
<dbReference type="OrthoDB" id="2678373at2"/>
<dbReference type="STRING" id="1126833.VN24_24805"/>
<reference evidence="1 2" key="1">
    <citation type="journal article" date="2015" name="J. Biotechnol.">
        <title>Complete genome sequence of Paenibacillus beijingensis 7188(T) (=DSM 24997(T)), a novel rhizobacterium from jujube garden soil.</title>
        <authorList>
            <person name="Kwak Y."/>
            <person name="Shin J.H."/>
        </authorList>
    </citation>
    <scope>NUCLEOTIDE SEQUENCE [LARGE SCALE GENOMIC DNA]</scope>
    <source>
        <strain evidence="1 2">DSM 24997</strain>
    </source>
</reference>
<accession>A0A0D5NQK2</accession>
<evidence type="ECO:0008006" key="3">
    <source>
        <dbReference type="Google" id="ProtNLM"/>
    </source>
</evidence>
<dbReference type="SUPFAM" id="SSF81301">
    <property type="entry name" value="Nucleotidyltransferase"/>
    <property type="match status" value="1"/>
</dbReference>
<gene>
    <name evidence="1" type="ORF">VN24_24805</name>
</gene>